<comment type="caution">
    <text evidence="1">The sequence shown here is derived from an EMBL/GenBank/DDBJ whole genome shotgun (WGS) entry which is preliminary data.</text>
</comment>
<sequence length="280" mass="29267">MDSFIPANDPDAVAVFGVAGARDAEIATTRIGPKGYRAAVRLIRPALSGWVLSSGETAAGGYAHLTQSPLSSKAPDESSASGYASSRGEAIVLACLNALVALAEAGVWSCAGQSAPLQKPAAESGKGTAFIKIAEGLEDATRMAREGNAAIPSAPYVDLAALSRQLAESVRSYAERLGSAHPRGTTPDDKSSQRSAAVMAGMIKDHPEITTDEAAVLYGDLLRHLPALDVSRVFEDYPCRIERIVCGVKAFGLPLNENDLADLLIVAASLRIWKMEAPHG</sequence>
<evidence type="ECO:0000313" key="1">
    <source>
        <dbReference type="EMBL" id="MBS9476189.1"/>
    </source>
</evidence>
<name>A0ABS5R5X0_9HYPH</name>
<evidence type="ECO:0000313" key="2">
    <source>
        <dbReference type="Proteomes" id="UP001166585"/>
    </source>
</evidence>
<organism evidence="1 2">
    <name type="scientific">Ancylobacter radicis</name>
    <dbReference type="NCBI Taxonomy" id="2836179"/>
    <lineage>
        <taxon>Bacteria</taxon>
        <taxon>Pseudomonadati</taxon>
        <taxon>Pseudomonadota</taxon>
        <taxon>Alphaproteobacteria</taxon>
        <taxon>Hyphomicrobiales</taxon>
        <taxon>Xanthobacteraceae</taxon>
        <taxon>Ancylobacter</taxon>
    </lineage>
</organism>
<dbReference type="Proteomes" id="UP001166585">
    <property type="component" value="Unassembled WGS sequence"/>
</dbReference>
<dbReference type="EMBL" id="JAHCQH010000014">
    <property type="protein sequence ID" value="MBS9476189.1"/>
    <property type="molecule type" value="Genomic_DNA"/>
</dbReference>
<reference evidence="1" key="1">
    <citation type="submission" date="2021-05" db="EMBL/GenBank/DDBJ databases">
        <authorList>
            <person name="Sun Q."/>
            <person name="Inoue M."/>
        </authorList>
    </citation>
    <scope>NUCLEOTIDE SEQUENCE</scope>
    <source>
        <strain evidence="1">VKM B-3255</strain>
    </source>
</reference>
<keyword evidence="2" id="KW-1185">Reference proteome</keyword>
<gene>
    <name evidence="1" type="ORF">KIP89_03625</name>
</gene>
<dbReference type="RefSeq" id="WP_213754049.1">
    <property type="nucleotide sequence ID" value="NZ_JAHCQH010000014.1"/>
</dbReference>
<protein>
    <submittedName>
        <fullName evidence="1">Uncharacterized protein</fullName>
    </submittedName>
</protein>
<proteinExistence type="predicted"/>
<accession>A0ABS5R5X0</accession>